<accession>F6EQL2</accession>
<dbReference type="AlphaFoldDB" id="F6EQL2"/>
<dbReference type="InterPro" id="IPR036034">
    <property type="entry name" value="PDZ_sf"/>
</dbReference>
<dbReference type="PROSITE" id="PS51257">
    <property type="entry name" value="PROKAR_LIPOPROTEIN"/>
    <property type="match status" value="1"/>
</dbReference>
<sequence>MAGVNLRPCGGGYSRAVLGIVTVALLVLAGCGSEPESNGNGNTGSTTQSSLDGVRPATVRIVAEGTFVDPEVGLQLNAAGSGSGFIIDPSGIVVTNNHVVTGAALLRVYVDGEDQPRNARVLGYSECSDLAVIDVEGEGFPSLDWHDGEANVGLDVYTAGYPLGDPEFTLTRGIISKARADGDTDWASVDSVIEHDATINPGNSGGPLVTADGKVVGVNYAGNHDARQYFAINPSEARPLIDRLRAGENVTSIGINGQAVTDGAGLNGVWVAAVASGSVAAEAGIEPGDIITHLERLELATDGTMADFCDILRSRSADDVMAIEVVRFANGEVLAGQLGGSPLEQKFSFADELADEVSTGSASSYSSFVTIADESGAITVEVPAEWSDVDGTPFSRDGAEFIDVRASSDLESFTNSWDTPGVIVTASADLASSYDEASYLDRLSENFDQVCDYTGRFDYSDPLYSGVYDMFEECGGTGAVYIIVSVMPEDRSAVIGVQIQINDERDFEALDHVLASFVLH</sequence>
<dbReference type="PANTHER" id="PTHR43343:SF3">
    <property type="entry name" value="PROTEASE DO-LIKE 8, CHLOROPLASTIC"/>
    <property type="match status" value="1"/>
</dbReference>
<dbReference type="EMBL" id="CP002786">
    <property type="protein sequence ID" value="AEF41889.1"/>
    <property type="molecule type" value="Genomic_DNA"/>
</dbReference>
<dbReference type="HOGENOM" id="CLU_494218_0_0_11"/>
<reference evidence="5 6" key="1">
    <citation type="journal article" date="2011" name="J. Bacteriol.">
        <title>Complete genome sequence of Amycolicicoccus subflavus DQS3-9A1T, an actinomycete isolated from crude oil-polluted soil.</title>
        <authorList>
            <person name="Cai M."/>
            <person name="Chen W.M."/>
            <person name="Nie Y."/>
            <person name="Chi C.Q."/>
            <person name="Wang Y.N."/>
            <person name="Tang Y.Q."/>
            <person name="Li G.Y."/>
            <person name="Wu X.L."/>
        </authorList>
    </citation>
    <scope>NUCLEOTIDE SEQUENCE [LARGE SCALE GENOMIC DNA]</scope>
    <source>
        <strain evidence="6">DSM 45089 / DQS3-9A1</strain>
    </source>
</reference>
<evidence type="ECO:0000259" key="4">
    <source>
        <dbReference type="PROSITE" id="PS50106"/>
    </source>
</evidence>
<dbReference type="Gene3D" id="2.30.42.10">
    <property type="match status" value="1"/>
</dbReference>
<keyword evidence="3" id="KW-0378">Hydrolase</keyword>
<keyword evidence="6" id="KW-1185">Reference proteome</keyword>
<dbReference type="KEGG" id="asd:AS9A_3448"/>
<gene>
    <name evidence="5" type="ordered locus">AS9A_3448</name>
</gene>
<dbReference type="InterPro" id="IPR001478">
    <property type="entry name" value="PDZ"/>
</dbReference>
<dbReference type="SUPFAM" id="SSF50156">
    <property type="entry name" value="PDZ domain-like"/>
    <property type="match status" value="1"/>
</dbReference>
<dbReference type="GO" id="GO:0006508">
    <property type="term" value="P:proteolysis"/>
    <property type="evidence" value="ECO:0007669"/>
    <property type="project" value="UniProtKB-KW"/>
</dbReference>
<dbReference type="PROSITE" id="PS50106">
    <property type="entry name" value="PDZ"/>
    <property type="match status" value="1"/>
</dbReference>
<protein>
    <submittedName>
        <fullName evidence="5">Peptidase S1 and S6, chymotrypsin/Hap</fullName>
    </submittedName>
</protein>
<evidence type="ECO:0000313" key="5">
    <source>
        <dbReference type="EMBL" id="AEF41889.1"/>
    </source>
</evidence>
<proteinExistence type="inferred from homology"/>
<keyword evidence="2" id="KW-0645">Protease</keyword>
<dbReference type="SMART" id="SM00228">
    <property type="entry name" value="PDZ"/>
    <property type="match status" value="1"/>
</dbReference>
<dbReference type="Pfam" id="PF13365">
    <property type="entry name" value="Trypsin_2"/>
    <property type="match status" value="1"/>
</dbReference>
<evidence type="ECO:0000256" key="3">
    <source>
        <dbReference type="ARBA" id="ARBA00022801"/>
    </source>
</evidence>
<comment type="similarity">
    <text evidence="1">Belongs to the peptidase S1C family.</text>
</comment>
<dbReference type="InterPro" id="IPR009003">
    <property type="entry name" value="Peptidase_S1_PA"/>
</dbReference>
<dbReference type="eggNOG" id="COG0265">
    <property type="taxonomic scope" value="Bacteria"/>
</dbReference>
<evidence type="ECO:0000313" key="6">
    <source>
        <dbReference type="Proteomes" id="UP000009235"/>
    </source>
</evidence>
<dbReference type="SUPFAM" id="SSF50494">
    <property type="entry name" value="Trypsin-like serine proteases"/>
    <property type="match status" value="1"/>
</dbReference>
<dbReference type="PANTHER" id="PTHR43343">
    <property type="entry name" value="PEPTIDASE S12"/>
    <property type="match status" value="1"/>
</dbReference>
<organism evidence="5 6">
    <name type="scientific">Hoyosella subflava (strain DSM 45089 / JCM 17490 / NBRC 109087 / DQS3-9A1)</name>
    <name type="common">Amycolicicoccus subflavus</name>
    <dbReference type="NCBI Taxonomy" id="443218"/>
    <lineage>
        <taxon>Bacteria</taxon>
        <taxon>Bacillati</taxon>
        <taxon>Actinomycetota</taxon>
        <taxon>Actinomycetes</taxon>
        <taxon>Mycobacteriales</taxon>
        <taxon>Hoyosellaceae</taxon>
        <taxon>Hoyosella</taxon>
    </lineage>
</organism>
<dbReference type="InterPro" id="IPR041489">
    <property type="entry name" value="PDZ_6"/>
</dbReference>
<dbReference type="Proteomes" id="UP000009235">
    <property type="component" value="Chromosome"/>
</dbReference>
<dbReference type="InterPro" id="IPR051201">
    <property type="entry name" value="Chloro_Bact_Ser_Proteases"/>
</dbReference>
<dbReference type="OrthoDB" id="73775at2"/>
<dbReference type="PRINTS" id="PR00834">
    <property type="entry name" value="PROTEASES2C"/>
</dbReference>
<evidence type="ECO:0000256" key="1">
    <source>
        <dbReference type="ARBA" id="ARBA00010541"/>
    </source>
</evidence>
<dbReference type="Pfam" id="PF17820">
    <property type="entry name" value="PDZ_6"/>
    <property type="match status" value="1"/>
</dbReference>
<feature type="domain" description="PDZ" evidence="4">
    <location>
        <begin position="240"/>
        <end position="327"/>
    </location>
</feature>
<dbReference type="InterPro" id="IPR001940">
    <property type="entry name" value="Peptidase_S1C"/>
</dbReference>
<evidence type="ECO:0000256" key="2">
    <source>
        <dbReference type="ARBA" id="ARBA00022670"/>
    </source>
</evidence>
<dbReference type="InterPro" id="IPR043504">
    <property type="entry name" value="Peptidase_S1_PA_chymotrypsin"/>
</dbReference>
<dbReference type="Gene3D" id="2.40.10.10">
    <property type="entry name" value="Trypsin-like serine proteases"/>
    <property type="match status" value="2"/>
</dbReference>
<dbReference type="STRING" id="443218.AS9A_3448"/>
<dbReference type="RefSeq" id="WP_013808238.1">
    <property type="nucleotide sequence ID" value="NC_015564.1"/>
</dbReference>
<name>F6EQL2_HOYSD</name>
<dbReference type="GO" id="GO:0004252">
    <property type="term" value="F:serine-type endopeptidase activity"/>
    <property type="evidence" value="ECO:0007669"/>
    <property type="project" value="InterPro"/>
</dbReference>